<feature type="region of interest" description="Disordered" evidence="1">
    <location>
        <begin position="523"/>
        <end position="551"/>
    </location>
</feature>
<reference evidence="3" key="1">
    <citation type="journal article" date="2020" name="Front. Microbiol.">
        <title>Gene regulatory networks of Penicillium echinulatum 2HH and Penicillium oxalicum 114-2 inferred by a computational biology approach.</title>
        <authorList>
            <person name="Lenz A.R."/>
            <person name="Galan-Vasquez E."/>
            <person name="Balbinot E."/>
            <person name="De Abreu F.P."/>
            <person name="De Oliveira N.S."/>
            <person name="Da Rosa L.O."/>
            <person name="De Avila E Silva S."/>
            <person name="Camassola M."/>
            <person name="Dillon A.J.P."/>
            <person name="Perez-Rueda E."/>
        </authorList>
    </citation>
    <scope>NUCLEOTIDE SEQUENCE</scope>
    <source>
        <strain evidence="3">S1M29</strain>
    </source>
</reference>
<dbReference type="InterPro" id="IPR055264">
    <property type="entry name" value="BOD1/SHG1_dom"/>
</dbReference>
<organism evidence="3 4">
    <name type="scientific">Penicillium ucsense</name>
    <dbReference type="NCBI Taxonomy" id="2839758"/>
    <lineage>
        <taxon>Eukaryota</taxon>
        <taxon>Fungi</taxon>
        <taxon>Dikarya</taxon>
        <taxon>Ascomycota</taxon>
        <taxon>Pezizomycotina</taxon>
        <taxon>Eurotiomycetes</taxon>
        <taxon>Eurotiomycetidae</taxon>
        <taxon>Eurotiales</taxon>
        <taxon>Aspergillaceae</taxon>
        <taxon>Penicillium</taxon>
    </lineage>
</organism>
<feature type="region of interest" description="Disordered" evidence="1">
    <location>
        <begin position="149"/>
        <end position="169"/>
    </location>
</feature>
<evidence type="ECO:0000259" key="2">
    <source>
        <dbReference type="Pfam" id="PF05205"/>
    </source>
</evidence>
<feature type="compositionally biased region" description="Basic and acidic residues" evidence="1">
    <location>
        <begin position="189"/>
        <end position="293"/>
    </location>
</feature>
<protein>
    <recommendedName>
        <fullName evidence="2">BOD1/SHG1 domain-containing protein</fullName>
    </recommendedName>
</protein>
<name>A0A8J8WMY3_9EURO</name>
<sequence>MTAKEVMEDVQVGSKRSTPDVGLLTRKKYKPEDLPISAAQNAAIDKLLHSFKKKGGFDSIRKQIWAEFNEGDSKSRFTDQLIELAESEIEREPAHLSRERGKAATLIEGAVDRSDVYKNVEESINALASKHLQSILDTVRAIRREDVGEEIASKEEASGSKTDDDYEAFVQAKREERDKIWREEMRKQKELEEEQRRVREEEQRKKREMERQKEEEERARRKELDDKRRAERERLREEQRALDEQRDREREERYERRRKEERDRYRHRDRSPAYRDRGLSPRIKDLKREKSTTSKDPTPAPNLPNVDEKSLEEFALQMLLKEGEELAAKARQKREFDFEEAEAIENGLKPSASTAPPKASGACTRAPKIEAAAAVAHAAGIPLVMTLIVAVTALETHPLGLETALWKPVVAIETFGISARSAVTVLYDEAAVVQPADRCVKEKESVNGIEIAGDQDPAITKETLIGGVMIVAAVETVLVMMTIVRGELDILVPHLAEGHVLALVSGVVAESVTGQDLALLFPDGAPDHDQTPDGGPALAAGRLHGGPLPAL</sequence>
<evidence type="ECO:0000313" key="4">
    <source>
        <dbReference type="Proteomes" id="UP000631181"/>
    </source>
</evidence>
<comment type="caution">
    <text evidence="3">The sequence shown here is derived from an EMBL/GenBank/DDBJ whole genome shotgun (WGS) entry which is preliminary data.</text>
</comment>
<dbReference type="Pfam" id="PF05205">
    <property type="entry name" value="COMPASS-Shg1"/>
    <property type="match status" value="1"/>
</dbReference>
<dbReference type="EMBL" id="WIWV01000010">
    <property type="protein sequence ID" value="KAF7718902.1"/>
    <property type="molecule type" value="Genomic_DNA"/>
</dbReference>
<feature type="compositionally biased region" description="Basic and acidic residues" evidence="1">
    <location>
        <begin position="149"/>
        <end position="163"/>
    </location>
</feature>
<evidence type="ECO:0000313" key="3">
    <source>
        <dbReference type="EMBL" id="KAF7718902.1"/>
    </source>
</evidence>
<accession>A0A8J8WMY3</accession>
<dbReference type="OrthoDB" id="5579731at2759"/>
<proteinExistence type="predicted"/>
<feature type="domain" description="BOD1/SHG1" evidence="2">
    <location>
        <begin position="46"/>
        <end position="148"/>
    </location>
</feature>
<feature type="region of interest" description="Disordered" evidence="1">
    <location>
        <begin position="189"/>
        <end position="308"/>
    </location>
</feature>
<dbReference type="AlphaFoldDB" id="A0A8J8WMY3"/>
<dbReference type="Proteomes" id="UP000631181">
    <property type="component" value="Unassembled WGS sequence"/>
</dbReference>
<keyword evidence="4" id="KW-1185">Reference proteome</keyword>
<dbReference type="PANTHER" id="PTHR28034:SF1">
    <property type="entry name" value="NUCLEOMORPHIN"/>
    <property type="match status" value="1"/>
</dbReference>
<gene>
    <name evidence="3" type="ORF">PECM_000286</name>
</gene>
<dbReference type="PANTHER" id="PTHR28034">
    <property type="entry name" value="SET1 COMPLEX COMPONENT SHG1"/>
    <property type="match status" value="1"/>
</dbReference>
<evidence type="ECO:0000256" key="1">
    <source>
        <dbReference type="SAM" id="MobiDB-lite"/>
    </source>
</evidence>